<dbReference type="SUPFAM" id="SSF57196">
    <property type="entry name" value="EGF/Laminin"/>
    <property type="match status" value="3"/>
</dbReference>
<evidence type="ECO:0000256" key="12">
    <source>
        <dbReference type="ARBA" id="ARBA00023157"/>
    </source>
</evidence>
<feature type="domain" description="EGF-like" evidence="15">
    <location>
        <begin position="343"/>
        <end position="380"/>
    </location>
</feature>
<dbReference type="GO" id="GO:0080090">
    <property type="term" value="P:regulation of primary metabolic process"/>
    <property type="evidence" value="ECO:0007669"/>
    <property type="project" value="UniProtKB-ARBA"/>
</dbReference>
<sequence length="1016" mass="115255">MTFLVILLSLFPFQIYALEPIKGLYENSGFHCFSRDSMRLPRYLHGNPQTTDPPFELSVLDQKGHRVSYYEPGKLYTVKLEAYVHFRGLMLQPRLCTPNGNIIGSLRGGKFLKDDRYETNGIDFHQCGRLITNDSITHVNDEKKFLAETKWTTPRDIGNVQFVVTIAAENELYWEKWRPKGGFLRSSALLNEKQDPMLFVYNLHKDNQETVIKTEKVLPTDHPLFIEQKEFLKKDPTTKSIVLESEKEIEAFGFNESVFEQVSAGNVEELENNSGPETPIPIMTTTESTDFTDIALEETAFQVGRIFKKFQPSNETVLRADDLKFLNAHTHLQHDFVDNDIELEDKCRRENPCVNGGTCFMEKGKMKCDCRAGFMGQHCKEVDHCVDNECANNSTCINDPNSHSGYSCQCLNGTVGKLCDVACEPDFCKHGSQCVMKPSGKLGCKCVSGTTGSRCEREINECGFGKCKNNAKCVDLFNDYRCECSPGWMGRNCDRPCKDVYGSCRIWKRDGQCEQMRETTEFFDTNCAASCGTCIMNNDTDNSYLPLQPILLPFGWLLGEWQGQVKGWNNRSTDYPVDMGGMAYNETLTFSVAPPLMFGTPYINYTAVMQSVEDPDDVHMYSGFLTIQQYKDKNQKNEMKALTSVSNTGLVMIEEGELIDDRPITQGGPTLMLHPTYMMYKNGTKPARFPERMKRWFSAKNNRLLQYMYSLNEYQVNYLRQHGEMSPYTVIERHPSQEFIYEPNAEPLRFRDESTVNKFIRSSESQEVINRIPNLRSVMSSDFSTCDTISSRYVVPNVIHPVYTSNSDGNLKSAGNPYAHHPNYTTPSQYFDHIVDDNNAERSHSDAQLTSMDIIKLADPFSNDTESYKYPAPVLPPSDVTLNKKLLSSDSVAELGALDIHFPEKHAAVTMAPIHRETPTTTLNKKLFSADSLYDLNCLVVEFDEKDHFHPTSNLLKIREFSPQSLADLRDLPPLSQYSDFNIGSSKDVATCRGISPTPNDIAAFQYFENVAYGGM</sequence>
<keyword evidence="12 13" id="KW-1015">Disulfide bond</keyword>
<dbReference type="InterPro" id="IPR012674">
    <property type="entry name" value="Calycin"/>
</dbReference>
<dbReference type="Proteomes" id="UP000494206">
    <property type="component" value="Unassembled WGS sequence"/>
</dbReference>
<dbReference type="SMART" id="SM00179">
    <property type="entry name" value="EGF_CA"/>
    <property type="match status" value="3"/>
</dbReference>
<dbReference type="GO" id="GO:0045197">
    <property type="term" value="P:establishment or maintenance of epithelial cell apical/basal polarity"/>
    <property type="evidence" value="ECO:0007669"/>
    <property type="project" value="TreeGrafter"/>
</dbReference>
<keyword evidence="11" id="KW-0472">Membrane</keyword>
<dbReference type="InterPro" id="IPR018097">
    <property type="entry name" value="EGF_Ca-bd_CS"/>
</dbReference>
<dbReference type="GO" id="GO:0048592">
    <property type="term" value="P:eye morphogenesis"/>
    <property type="evidence" value="ECO:0007669"/>
    <property type="project" value="UniProtKB-ARBA"/>
</dbReference>
<dbReference type="GO" id="GO:0030182">
    <property type="term" value="P:neuron differentiation"/>
    <property type="evidence" value="ECO:0007669"/>
    <property type="project" value="UniProtKB-ARBA"/>
</dbReference>
<dbReference type="GO" id="GO:0009967">
    <property type="term" value="P:positive regulation of signal transduction"/>
    <property type="evidence" value="ECO:0007669"/>
    <property type="project" value="UniProtKB-ARBA"/>
</dbReference>
<feature type="signal peptide" evidence="14">
    <location>
        <begin position="1"/>
        <end position="17"/>
    </location>
</feature>
<dbReference type="PANTHER" id="PTHR24049:SF22">
    <property type="entry name" value="DROSOPHILA CRUMBS HOMOLOG"/>
    <property type="match status" value="1"/>
</dbReference>
<feature type="domain" description="EGF-like" evidence="15">
    <location>
        <begin position="381"/>
        <end position="420"/>
    </location>
</feature>
<feature type="domain" description="EGF-like" evidence="15">
    <location>
        <begin position="421"/>
        <end position="456"/>
    </location>
</feature>
<keyword evidence="9" id="KW-0221">Differentiation</keyword>
<evidence type="ECO:0000256" key="9">
    <source>
        <dbReference type="ARBA" id="ARBA00022782"/>
    </source>
</evidence>
<evidence type="ECO:0000256" key="8">
    <source>
        <dbReference type="ARBA" id="ARBA00022737"/>
    </source>
</evidence>
<evidence type="ECO:0000256" key="2">
    <source>
        <dbReference type="ARBA" id="ARBA00022473"/>
    </source>
</evidence>
<dbReference type="InterPro" id="IPR003582">
    <property type="entry name" value="ShKT_dom"/>
</dbReference>
<feature type="chain" id="PRO_5035808144" evidence="14">
    <location>
        <begin position="18"/>
        <end position="1016"/>
    </location>
</feature>
<keyword evidence="5" id="KW-0597">Phosphoprotein</keyword>
<dbReference type="OrthoDB" id="283575at2759"/>
<comment type="subcellular location">
    <subcellularLocation>
        <location evidence="1">Apical cell membrane</location>
        <topology evidence="1">Single-pass type I membrane protein</topology>
    </subcellularLocation>
</comment>
<dbReference type="CDD" id="cd08544">
    <property type="entry name" value="Reeler"/>
    <property type="match status" value="1"/>
</dbReference>
<reference evidence="17 18" key="1">
    <citation type="submission" date="2020-04" db="EMBL/GenBank/DDBJ databases">
        <authorList>
            <person name="Laetsch R D."/>
            <person name="Stevens L."/>
            <person name="Kumar S."/>
            <person name="Blaxter L. M."/>
        </authorList>
    </citation>
    <scope>NUCLEOTIDE SEQUENCE [LARGE SCALE GENOMIC DNA]</scope>
</reference>
<evidence type="ECO:0000259" key="15">
    <source>
        <dbReference type="PROSITE" id="PS50026"/>
    </source>
</evidence>
<evidence type="ECO:0000259" key="16">
    <source>
        <dbReference type="PROSITE" id="PS51670"/>
    </source>
</evidence>
<feature type="disulfide bond" evidence="13">
    <location>
        <begin position="410"/>
        <end position="419"/>
    </location>
</feature>
<dbReference type="GO" id="GO:0008593">
    <property type="term" value="P:regulation of Notch signaling pathway"/>
    <property type="evidence" value="ECO:0007669"/>
    <property type="project" value="UniProtKB-ARBA"/>
</dbReference>
<dbReference type="PROSITE" id="PS00010">
    <property type="entry name" value="ASX_HYDROXYL"/>
    <property type="match status" value="1"/>
</dbReference>
<dbReference type="InterPro" id="IPR014878">
    <property type="entry name" value="THAP4-like_heme-bd"/>
</dbReference>
<dbReference type="GO" id="GO:0016324">
    <property type="term" value="C:apical plasma membrane"/>
    <property type="evidence" value="ECO:0007669"/>
    <property type="project" value="UniProtKB-SubCell"/>
</dbReference>
<evidence type="ECO:0000256" key="3">
    <source>
        <dbReference type="ARBA" id="ARBA00022475"/>
    </source>
</evidence>
<evidence type="ECO:0000256" key="4">
    <source>
        <dbReference type="ARBA" id="ARBA00022536"/>
    </source>
</evidence>
<dbReference type="PANTHER" id="PTHR24049">
    <property type="entry name" value="CRUMBS FAMILY MEMBER"/>
    <property type="match status" value="1"/>
</dbReference>
<evidence type="ECO:0000313" key="17">
    <source>
        <dbReference type="EMBL" id="CAB3404417.1"/>
    </source>
</evidence>
<dbReference type="GO" id="GO:0003002">
    <property type="term" value="P:regionalization"/>
    <property type="evidence" value="ECO:0007669"/>
    <property type="project" value="UniProtKB-ARBA"/>
</dbReference>
<dbReference type="InterPro" id="IPR000742">
    <property type="entry name" value="EGF"/>
</dbReference>
<dbReference type="CDD" id="cd07828">
    <property type="entry name" value="lipocalin_heme-bd-THAP4-like"/>
    <property type="match status" value="1"/>
</dbReference>
<organism evidence="17 18">
    <name type="scientific">Caenorhabditis bovis</name>
    <dbReference type="NCBI Taxonomy" id="2654633"/>
    <lineage>
        <taxon>Eukaryota</taxon>
        <taxon>Metazoa</taxon>
        <taxon>Ecdysozoa</taxon>
        <taxon>Nematoda</taxon>
        <taxon>Chromadorea</taxon>
        <taxon>Rhabditida</taxon>
        <taxon>Rhabditina</taxon>
        <taxon>Rhabditomorpha</taxon>
        <taxon>Rhabditoidea</taxon>
        <taxon>Rhabditidae</taxon>
        <taxon>Peloderinae</taxon>
        <taxon>Caenorhabditis</taxon>
    </lineage>
</organism>
<evidence type="ECO:0000256" key="6">
    <source>
        <dbReference type="ARBA" id="ARBA00022692"/>
    </source>
</evidence>
<gene>
    <name evidence="17" type="ORF">CBOVIS_LOCUS6758</name>
</gene>
<dbReference type="SMART" id="SM00254">
    <property type="entry name" value="ShKT"/>
    <property type="match status" value="1"/>
</dbReference>
<keyword evidence="18" id="KW-1185">Reference proteome</keyword>
<keyword evidence="7 14" id="KW-0732">Signal</keyword>
<protein>
    <submittedName>
        <fullName evidence="17">Uncharacterized protein</fullName>
    </submittedName>
</protein>
<dbReference type="PROSITE" id="PS01186">
    <property type="entry name" value="EGF_2"/>
    <property type="match status" value="1"/>
</dbReference>
<evidence type="ECO:0000313" key="18">
    <source>
        <dbReference type="Proteomes" id="UP000494206"/>
    </source>
</evidence>
<proteinExistence type="predicted"/>
<feature type="disulfide bond" evidence="13">
    <location>
        <begin position="484"/>
        <end position="493"/>
    </location>
</feature>
<dbReference type="GO" id="GO:0048468">
    <property type="term" value="P:cell development"/>
    <property type="evidence" value="ECO:0007669"/>
    <property type="project" value="UniProtKB-ARBA"/>
</dbReference>
<evidence type="ECO:0000256" key="7">
    <source>
        <dbReference type="ARBA" id="ARBA00022729"/>
    </source>
</evidence>
<dbReference type="CDD" id="cd00054">
    <property type="entry name" value="EGF_CA"/>
    <property type="match status" value="2"/>
</dbReference>
<evidence type="ECO:0000256" key="11">
    <source>
        <dbReference type="ARBA" id="ARBA00023136"/>
    </source>
</evidence>
<keyword evidence="8" id="KW-0677">Repeat</keyword>
<dbReference type="Pfam" id="PF01549">
    <property type="entry name" value="ShK"/>
    <property type="match status" value="1"/>
</dbReference>
<dbReference type="AlphaFoldDB" id="A0A8S1ET02"/>
<dbReference type="GO" id="GO:0051241">
    <property type="term" value="P:negative regulation of multicellular organismal process"/>
    <property type="evidence" value="ECO:0007669"/>
    <property type="project" value="UniProtKB-ARBA"/>
</dbReference>
<dbReference type="InterPro" id="IPR002861">
    <property type="entry name" value="Reeler_dom"/>
</dbReference>
<evidence type="ECO:0000256" key="14">
    <source>
        <dbReference type="SAM" id="SignalP"/>
    </source>
</evidence>
<dbReference type="GO" id="GO:0051093">
    <property type="term" value="P:negative regulation of developmental process"/>
    <property type="evidence" value="ECO:0007669"/>
    <property type="project" value="UniProtKB-ARBA"/>
</dbReference>
<evidence type="ECO:0000256" key="5">
    <source>
        <dbReference type="ARBA" id="ARBA00022553"/>
    </source>
</evidence>
<dbReference type="Gene3D" id="2.10.25.10">
    <property type="entry name" value="Laminin"/>
    <property type="match status" value="4"/>
</dbReference>
<dbReference type="PROSITE" id="PS01187">
    <property type="entry name" value="EGF_CA"/>
    <property type="match status" value="1"/>
</dbReference>
<keyword evidence="6" id="KW-0812">Transmembrane</keyword>
<dbReference type="FunFam" id="2.10.25.10:FF:000565">
    <property type="entry name" value="Predicted protein"/>
    <property type="match status" value="1"/>
</dbReference>
<dbReference type="PROSITE" id="PS50026">
    <property type="entry name" value="EGF_3"/>
    <property type="match status" value="4"/>
</dbReference>
<dbReference type="Pfam" id="PF02014">
    <property type="entry name" value="Reeler"/>
    <property type="match status" value="1"/>
</dbReference>
<keyword evidence="4 13" id="KW-0245">EGF-like domain</keyword>
<evidence type="ECO:0000256" key="13">
    <source>
        <dbReference type="PROSITE-ProRule" id="PRU00076"/>
    </source>
</evidence>
<dbReference type="Pfam" id="PF08768">
    <property type="entry name" value="THAP4_heme-bd"/>
    <property type="match status" value="1"/>
</dbReference>
<dbReference type="GO" id="GO:0007157">
    <property type="term" value="P:heterophilic cell-cell adhesion via plasma membrane cell adhesion molecules"/>
    <property type="evidence" value="ECO:0007669"/>
    <property type="project" value="TreeGrafter"/>
</dbReference>
<dbReference type="Pfam" id="PF12661">
    <property type="entry name" value="hEGF"/>
    <property type="match status" value="2"/>
</dbReference>
<dbReference type="EMBL" id="CADEPM010000004">
    <property type="protein sequence ID" value="CAB3404417.1"/>
    <property type="molecule type" value="Genomic_DNA"/>
</dbReference>
<keyword evidence="10" id="KW-1133">Transmembrane helix</keyword>
<dbReference type="SUPFAM" id="SSF50814">
    <property type="entry name" value="Lipocalins"/>
    <property type="match status" value="1"/>
</dbReference>
<name>A0A8S1ET02_9PELO</name>
<dbReference type="PROSITE" id="PS00022">
    <property type="entry name" value="EGF_1"/>
    <property type="match status" value="4"/>
</dbReference>
<dbReference type="InterPro" id="IPR013032">
    <property type="entry name" value="EGF-like_CS"/>
</dbReference>
<evidence type="ECO:0000256" key="10">
    <source>
        <dbReference type="ARBA" id="ARBA00022989"/>
    </source>
</evidence>
<feature type="domain" description="ShKT" evidence="16">
    <location>
        <begin position="497"/>
        <end position="534"/>
    </location>
</feature>
<evidence type="ECO:0000256" key="1">
    <source>
        <dbReference type="ARBA" id="ARBA00004247"/>
    </source>
</evidence>
<comment type="caution">
    <text evidence="13">Lacks conserved residue(s) required for the propagation of feature annotation.</text>
</comment>
<dbReference type="InterPro" id="IPR000152">
    <property type="entry name" value="EGF-type_Asp/Asn_hydroxyl_site"/>
</dbReference>
<dbReference type="GO" id="GO:0060255">
    <property type="term" value="P:regulation of macromolecule metabolic process"/>
    <property type="evidence" value="ECO:0007669"/>
    <property type="project" value="UniProtKB-ARBA"/>
</dbReference>
<dbReference type="CDD" id="cd00053">
    <property type="entry name" value="EGF"/>
    <property type="match status" value="1"/>
</dbReference>
<accession>A0A8S1ET02</accession>
<dbReference type="PROSITE" id="PS51670">
    <property type="entry name" value="SHKT"/>
    <property type="match status" value="1"/>
</dbReference>
<dbReference type="Gene3D" id="2.40.128.20">
    <property type="match status" value="1"/>
</dbReference>
<feature type="disulfide bond" evidence="13">
    <location>
        <begin position="370"/>
        <end position="379"/>
    </location>
</feature>
<keyword evidence="3" id="KW-1003">Cell membrane</keyword>
<comment type="caution">
    <text evidence="17">The sequence shown here is derived from an EMBL/GenBank/DDBJ whole genome shotgun (WGS) entry which is preliminary data.</text>
</comment>
<dbReference type="SMART" id="SM00181">
    <property type="entry name" value="EGF"/>
    <property type="match status" value="4"/>
</dbReference>
<dbReference type="InterPro" id="IPR001881">
    <property type="entry name" value="EGF-like_Ca-bd_dom"/>
</dbReference>
<dbReference type="InterPro" id="IPR042307">
    <property type="entry name" value="Reeler_sf"/>
</dbReference>
<dbReference type="GO" id="GO:0032991">
    <property type="term" value="C:protein-containing complex"/>
    <property type="evidence" value="ECO:0007669"/>
    <property type="project" value="TreeGrafter"/>
</dbReference>
<feature type="disulfide bond" evidence="13">
    <location>
        <begin position="446"/>
        <end position="455"/>
    </location>
</feature>
<dbReference type="InterPro" id="IPR051022">
    <property type="entry name" value="Notch_Cell-Fate_Det"/>
</dbReference>
<dbReference type="Gene3D" id="2.60.40.4060">
    <property type="entry name" value="Reeler domain"/>
    <property type="match status" value="1"/>
</dbReference>
<dbReference type="GO" id="GO:0005509">
    <property type="term" value="F:calcium ion binding"/>
    <property type="evidence" value="ECO:0007669"/>
    <property type="project" value="InterPro"/>
</dbReference>
<feature type="domain" description="EGF-like" evidence="15">
    <location>
        <begin position="458"/>
        <end position="494"/>
    </location>
</feature>
<keyword evidence="2" id="KW-0217">Developmental protein</keyword>